<dbReference type="SUPFAM" id="SSF56821">
    <property type="entry name" value="Prismane protein-like"/>
    <property type="match status" value="1"/>
</dbReference>
<evidence type="ECO:0000256" key="3">
    <source>
        <dbReference type="ARBA" id="ARBA00022485"/>
    </source>
</evidence>
<evidence type="ECO:0000256" key="8">
    <source>
        <dbReference type="ARBA" id="ARBA00023014"/>
    </source>
</evidence>
<dbReference type="GO" id="GO:0043885">
    <property type="term" value="F:anaerobic carbon-monoxide dehydrogenase activity"/>
    <property type="evidence" value="ECO:0007669"/>
    <property type="project" value="UniProtKB-EC"/>
</dbReference>
<evidence type="ECO:0000256" key="6">
    <source>
        <dbReference type="ARBA" id="ARBA00023002"/>
    </source>
</evidence>
<dbReference type="InterPro" id="IPR004137">
    <property type="entry name" value="HCP/CODH"/>
</dbReference>
<dbReference type="InterPro" id="IPR016101">
    <property type="entry name" value="CO_DH_a-bundle"/>
</dbReference>
<evidence type="ECO:0000256" key="9">
    <source>
        <dbReference type="ARBA" id="ARBA00048733"/>
    </source>
</evidence>
<evidence type="ECO:0000313" key="12">
    <source>
        <dbReference type="Proteomes" id="UP000289794"/>
    </source>
</evidence>
<evidence type="ECO:0000313" key="11">
    <source>
        <dbReference type="EMBL" id="QBE95137.1"/>
    </source>
</evidence>
<dbReference type="PANTHER" id="PTHR30109:SF4">
    <property type="entry name" value="CARBON MONOXIDE DEHYDROGENASE"/>
    <property type="match status" value="1"/>
</dbReference>
<feature type="region of interest" description="Disordered" evidence="10">
    <location>
        <begin position="1"/>
        <end position="27"/>
    </location>
</feature>
<evidence type="ECO:0000256" key="10">
    <source>
        <dbReference type="SAM" id="MobiDB-lite"/>
    </source>
</evidence>
<dbReference type="Proteomes" id="UP000289794">
    <property type="component" value="Chromosome"/>
</dbReference>
<protein>
    <recommendedName>
        <fullName evidence="2">anaerobic carbon-monoxide dehydrogenase</fullName>
        <ecNumber evidence="2">1.2.7.4</ecNumber>
    </recommendedName>
</protein>
<organism evidence="11 12">
    <name type="scientific">Blautia producta</name>
    <dbReference type="NCBI Taxonomy" id="33035"/>
    <lineage>
        <taxon>Bacteria</taxon>
        <taxon>Bacillati</taxon>
        <taxon>Bacillota</taxon>
        <taxon>Clostridia</taxon>
        <taxon>Lachnospirales</taxon>
        <taxon>Lachnospiraceae</taxon>
        <taxon>Blautia</taxon>
    </lineage>
</organism>
<dbReference type="RefSeq" id="WP_130179773.1">
    <property type="nucleotide sequence ID" value="NZ_CP035945.1"/>
</dbReference>
<dbReference type="InterPro" id="IPR011254">
    <property type="entry name" value="Prismane-like_sf"/>
</dbReference>
<dbReference type="Gene3D" id="1.20.1270.30">
    <property type="match status" value="1"/>
</dbReference>
<feature type="compositionally biased region" description="Basic and acidic residues" evidence="10">
    <location>
        <begin position="1"/>
        <end position="13"/>
    </location>
</feature>
<dbReference type="KEGG" id="bpro:PMF13cell1_00639"/>
<evidence type="ECO:0000256" key="1">
    <source>
        <dbReference type="ARBA" id="ARBA00001966"/>
    </source>
</evidence>
<keyword evidence="8" id="KW-0411">Iron-sulfur</keyword>
<dbReference type="GO" id="GO:0051539">
    <property type="term" value="F:4 iron, 4 sulfur cluster binding"/>
    <property type="evidence" value="ECO:0007669"/>
    <property type="project" value="UniProtKB-KW"/>
</dbReference>
<evidence type="ECO:0000256" key="4">
    <source>
        <dbReference type="ARBA" id="ARBA00022596"/>
    </source>
</evidence>
<keyword evidence="6 11" id="KW-0560">Oxidoreductase</keyword>
<accession>A0A4P6LWE8</accession>
<dbReference type="InterPro" id="IPR010047">
    <property type="entry name" value="CODH"/>
</dbReference>
<dbReference type="AlphaFoldDB" id="A0A4P6LWE8"/>
<sequence>MENHTVGTEEHTHQEHHHHGHHHGGMDGFHDYTEAVNAYRKTFSNKEKVLEQTPDPAVREMLLHMQGMGVETVFDRFDRQQPQCSFGIAGVCCKNCYMGPCKVTKKCPRGVCGADADVIVARNLLRALAAGAAAHGARGRESMLALKKAGEGTLDLPIEGEQKIKAVSEIYGLQTQGKTIRELAVEVADILLEDLSRTVPGPHRTLAAFAPKERQEVWAALDILPISVYHEVFESLHRTSTGTDGDWRNLMKQFLRTGVAFAWTSCLGSSIAMDSLYGLPQRSRSKMNLGALKKGFVNIAVHGHSPLLVSEIVRTGQSEKYQKKAKEAGAEGIQFYGICCSGLSAMYRYGGVIPLSNAVGSELVLGTGALDLWVADVQDVFPSIMDVAKCFKTTVVTTSDSARLPGAEHYAFDHHHSNLHEIHDLAVKIVERGIESFQERREVPVFIPKYEVEVEIGFSAEFAAEHFGGLEAIADAMREGKILGIVNLVGCSNPRLVYEKAVAETAEILLKNNILIMTNGCASFPLMKLGYCSVKALEQTGEKLRGFLRDVPPVWQMGECLDNARASALFAGVAAKSGHAIKELPYAFISPEWSNEKGLCAALAFRLLGMNSYHSVYAPTQGSEKVTEFMAHGTKELLGSEMVVDVDHIALAERIVRDLKEKRRTLGWVQP</sequence>
<keyword evidence="5" id="KW-0479">Metal-binding</keyword>
<comment type="cofactor">
    <cofactor evidence="1">
        <name>[4Fe-4S] cluster</name>
        <dbReference type="ChEBI" id="CHEBI:49883"/>
    </cofactor>
</comment>
<dbReference type="GO" id="GO:0016151">
    <property type="term" value="F:nickel cation binding"/>
    <property type="evidence" value="ECO:0007669"/>
    <property type="project" value="InterPro"/>
</dbReference>
<gene>
    <name evidence="11" type="primary">cooS1_1</name>
    <name evidence="11" type="ORF">PMF13cell1_00639</name>
</gene>
<evidence type="ECO:0000256" key="5">
    <source>
        <dbReference type="ARBA" id="ARBA00022723"/>
    </source>
</evidence>
<name>A0A4P6LWE8_9FIRM</name>
<dbReference type="GO" id="GO:0004601">
    <property type="term" value="F:peroxidase activity"/>
    <property type="evidence" value="ECO:0007669"/>
    <property type="project" value="TreeGrafter"/>
</dbReference>
<dbReference type="NCBIfam" id="TIGR01702">
    <property type="entry name" value="CO_DH_cata"/>
    <property type="match status" value="1"/>
</dbReference>
<dbReference type="Pfam" id="PF03063">
    <property type="entry name" value="Prismane"/>
    <property type="match status" value="1"/>
</dbReference>
<keyword evidence="4" id="KW-0533">Nickel</keyword>
<evidence type="ECO:0000256" key="2">
    <source>
        <dbReference type="ARBA" id="ARBA00012819"/>
    </source>
</evidence>
<dbReference type="EC" id="1.2.7.4" evidence="2"/>
<dbReference type="PANTHER" id="PTHR30109">
    <property type="entry name" value="HYDROXYLAMINE REDUCTASE"/>
    <property type="match status" value="1"/>
</dbReference>
<feature type="compositionally biased region" description="Basic residues" evidence="10">
    <location>
        <begin position="14"/>
        <end position="23"/>
    </location>
</feature>
<dbReference type="GO" id="GO:0042542">
    <property type="term" value="P:response to hydrogen peroxide"/>
    <property type="evidence" value="ECO:0007669"/>
    <property type="project" value="TreeGrafter"/>
</dbReference>
<evidence type="ECO:0000256" key="7">
    <source>
        <dbReference type="ARBA" id="ARBA00023004"/>
    </source>
</evidence>
<keyword evidence="3" id="KW-0004">4Fe-4S</keyword>
<dbReference type="EMBL" id="CP035945">
    <property type="protein sequence ID" value="QBE95137.1"/>
    <property type="molecule type" value="Genomic_DNA"/>
</dbReference>
<proteinExistence type="predicted"/>
<dbReference type="InterPro" id="IPR016099">
    <property type="entry name" value="Prismane-like_a/b-sand"/>
</dbReference>
<dbReference type="Gene3D" id="3.40.50.2030">
    <property type="match status" value="2"/>
</dbReference>
<dbReference type="GO" id="GO:0006091">
    <property type="term" value="P:generation of precursor metabolites and energy"/>
    <property type="evidence" value="ECO:0007669"/>
    <property type="project" value="InterPro"/>
</dbReference>
<keyword evidence="7" id="KW-0408">Iron</keyword>
<reference evidence="11 12" key="1">
    <citation type="submission" date="2019-01" db="EMBL/GenBank/DDBJ databases">
        <title>PMF-metabolizing Aryl O-demethylase.</title>
        <authorList>
            <person name="Kim M."/>
        </authorList>
    </citation>
    <scope>NUCLEOTIDE SEQUENCE [LARGE SCALE GENOMIC DNA]</scope>
    <source>
        <strain evidence="11 12">PMF1</strain>
    </source>
</reference>
<dbReference type="GO" id="GO:0050418">
    <property type="term" value="F:hydroxylamine reductase activity"/>
    <property type="evidence" value="ECO:0007669"/>
    <property type="project" value="TreeGrafter"/>
</dbReference>
<comment type="catalytic activity">
    <reaction evidence="9">
        <text>CO + 2 oxidized [2Fe-2S]-[ferredoxin] + H2O = 2 reduced [2Fe-2S]-[ferredoxin] + CO2 + 2 H(+)</text>
        <dbReference type="Rhea" id="RHEA:21040"/>
        <dbReference type="Rhea" id="RHEA-COMP:10000"/>
        <dbReference type="Rhea" id="RHEA-COMP:10001"/>
        <dbReference type="ChEBI" id="CHEBI:15377"/>
        <dbReference type="ChEBI" id="CHEBI:15378"/>
        <dbReference type="ChEBI" id="CHEBI:16526"/>
        <dbReference type="ChEBI" id="CHEBI:17245"/>
        <dbReference type="ChEBI" id="CHEBI:33737"/>
        <dbReference type="ChEBI" id="CHEBI:33738"/>
        <dbReference type="EC" id="1.2.7.4"/>
    </reaction>
</comment>